<feature type="domain" description="EGF-like" evidence="8">
    <location>
        <begin position="54"/>
        <end position="91"/>
    </location>
</feature>
<dbReference type="GO" id="GO:0032991">
    <property type="term" value="C:protein-containing complex"/>
    <property type="evidence" value="ECO:0007669"/>
    <property type="project" value="TreeGrafter"/>
</dbReference>
<feature type="signal peptide" evidence="7">
    <location>
        <begin position="1"/>
        <end position="26"/>
    </location>
</feature>
<dbReference type="Pfam" id="PF00008">
    <property type="entry name" value="EGF"/>
    <property type="match status" value="2"/>
</dbReference>
<keyword evidence="3" id="KW-0677">Repeat</keyword>
<dbReference type="FunFam" id="2.10.25.10:FF:000006">
    <property type="entry name" value="Versican core protein-like isoform 1"/>
    <property type="match status" value="1"/>
</dbReference>
<evidence type="ECO:0000256" key="2">
    <source>
        <dbReference type="ARBA" id="ARBA00022729"/>
    </source>
</evidence>
<protein>
    <recommendedName>
        <fullName evidence="8">EGF-like domain-containing protein</fullName>
    </recommendedName>
</protein>
<sequence length="379" mass="41677">MNGSNPMCNCTRGHTVWLFLISCSVSDQNYSCVDHSPPNLYVQSCRRTGRRCEHRDPCVTNPCHSHGRCVSNNLGHFLCDCNPGWMGADCSKDMDECHMDEISPCAHGGICINTVSDNGCFLRLRAVTFILVSSRTSPKDNTIPTQFHLSVFSICVCSDQDEDDFIVVIVIVVLSQPGSFFCQCPGGFAGPRCEEVVLHCLSRPCRYGGRCIEGPGTYRCECTPASSGNAGAAAVLVTAVTAGDDEDDDAGYTGHDCETEINECADSPCEPNGQCEDLVGAYQCHCFPGWTGRHCEIRRLTCADWPCQNDATCEDILLPLAVNRTHAFRCHCSEGEQSQRVLRVCMRTYKTIRLNIESESIACFLRIATVIMESPKFND</sequence>
<organism evidence="9 10">
    <name type="scientific">Fasciolopsis buskii</name>
    <dbReference type="NCBI Taxonomy" id="27845"/>
    <lineage>
        <taxon>Eukaryota</taxon>
        <taxon>Metazoa</taxon>
        <taxon>Spiralia</taxon>
        <taxon>Lophotrochozoa</taxon>
        <taxon>Platyhelminthes</taxon>
        <taxon>Trematoda</taxon>
        <taxon>Digenea</taxon>
        <taxon>Plagiorchiida</taxon>
        <taxon>Echinostomata</taxon>
        <taxon>Echinostomatoidea</taxon>
        <taxon>Fasciolidae</taxon>
        <taxon>Fasciolopsis</taxon>
    </lineage>
</organism>
<dbReference type="PROSITE" id="PS01186">
    <property type="entry name" value="EGF_2"/>
    <property type="match status" value="2"/>
</dbReference>
<evidence type="ECO:0000313" key="10">
    <source>
        <dbReference type="Proteomes" id="UP000728185"/>
    </source>
</evidence>
<feature type="domain" description="EGF-like" evidence="8">
    <location>
        <begin position="196"/>
        <end position="232"/>
    </location>
</feature>
<feature type="chain" id="PRO_5034246203" description="EGF-like domain-containing protein" evidence="7">
    <location>
        <begin position="27"/>
        <end position="379"/>
    </location>
</feature>
<comment type="caution">
    <text evidence="6">Lacks conserved residue(s) required for the propagation of feature annotation.</text>
</comment>
<keyword evidence="5" id="KW-0325">Glycoprotein</keyword>
<dbReference type="SMART" id="SM00179">
    <property type="entry name" value="EGF_CA"/>
    <property type="match status" value="4"/>
</dbReference>
<evidence type="ECO:0000256" key="3">
    <source>
        <dbReference type="ARBA" id="ARBA00022737"/>
    </source>
</evidence>
<dbReference type="CDD" id="cd00054">
    <property type="entry name" value="EGF_CA"/>
    <property type="match status" value="2"/>
</dbReference>
<dbReference type="GO" id="GO:0045197">
    <property type="term" value="P:establishment or maintenance of epithelial cell apical/basal polarity"/>
    <property type="evidence" value="ECO:0007669"/>
    <property type="project" value="TreeGrafter"/>
</dbReference>
<dbReference type="GO" id="GO:0005886">
    <property type="term" value="C:plasma membrane"/>
    <property type="evidence" value="ECO:0007669"/>
    <property type="project" value="TreeGrafter"/>
</dbReference>
<dbReference type="OrthoDB" id="5953235at2759"/>
<dbReference type="PANTHER" id="PTHR24049:SF22">
    <property type="entry name" value="DROSOPHILA CRUMBS HOMOLOG"/>
    <property type="match status" value="1"/>
</dbReference>
<dbReference type="GO" id="GO:0005509">
    <property type="term" value="F:calcium ion binding"/>
    <property type="evidence" value="ECO:0007669"/>
    <property type="project" value="InterPro"/>
</dbReference>
<gene>
    <name evidence="9" type="ORF">FBUS_05351</name>
</gene>
<dbReference type="Proteomes" id="UP000728185">
    <property type="component" value="Unassembled WGS sequence"/>
</dbReference>
<keyword evidence="2 7" id="KW-0732">Signal</keyword>
<dbReference type="FunFam" id="2.10.25.10:FF:000173">
    <property type="entry name" value="Neurogenic locus notch protein 2"/>
    <property type="match status" value="1"/>
</dbReference>
<feature type="disulfide bond" evidence="6">
    <location>
        <begin position="286"/>
        <end position="295"/>
    </location>
</feature>
<dbReference type="PANTHER" id="PTHR24049">
    <property type="entry name" value="CRUMBS FAMILY MEMBER"/>
    <property type="match status" value="1"/>
</dbReference>
<dbReference type="PROSITE" id="PS01187">
    <property type="entry name" value="EGF_CA"/>
    <property type="match status" value="1"/>
</dbReference>
<evidence type="ECO:0000256" key="6">
    <source>
        <dbReference type="PROSITE-ProRule" id="PRU00076"/>
    </source>
</evidence>
<comment type="caution">
    <text evidence="9">The sequence shown here is derived from an EMBL/GenBank/DDBJ whole genome shotgun (WGS) entry which is preliminary data.</text>
</comment>
<evidence type="ECO:0000259" key="8">
    <source>
        <dbReference type="PROSITE" id="PS50026"/>
    </source>
</evidence>
<evidence type="ECO:0000256" key="7">
    <source>
        <dbReference type="SAM" id="SignalP"/>
    </source>
</evidence>
<evidence type="ECO:0000313" key="9">
    <source>
        <dbReference type="EMBL" id="KAA0197079.1"/>
    </source>
</evidence>
<dbReference type="GO" id="GO:0007157">
    <property type="term" value="P:heterophilic cell-cell adhesion via plasma membrane cell adhesion molecules"/>
    <property type="evidence" value="ECO:0007669"/>
    <property type="project" value="TreeGrafter"/>
</dbReference>
<keyword evidence="1 6" id="KW-0245">EGF-like domain</keyword>
<feature type="domain" description="EGF-like" evidence="8">
    <location>
        <begin position="260"/>
        <end position="296"/>
    </location>
</feature>
<dbReference type="PROSITE" id="PS50026">
    <property type="entry name" value="EGF_3"/>
    <property type="match status" value="3"/>
</dbReference>
<keyword evidence="10" id="KW-1185">Reference proteome</keyword>
<dbReference type="InterPro" id="IPR001881">
    <property type="entry name" value="EGF-like_Ca-bd_dom"/>
</dbReference>
<dbReference type="InterPro" id="IPR051022">
    <property type="entry name" value="Notch_Cell-Fate_Det"/>
</dbReference>
<dbReference type="Pfam" id="PF23106">
    <property type="entry name" value="EGF_Teneurin"/>
    <property type="match status" value="1"/>
</dbReference>
<dbReference type="PROSITE" id="PS00010">
    <property type="entry name" value="ASX_HYDROXYL"/>
    <property type="match status" value="1"/>
</dbReference>
<dbReference type="SMART" id="SM00181">
    <property type="entry name" value="EGF"/>
    <property type="match status" value="5"/>
</dbReference>
<evidence type="ECO:0000256" key="1">
    <source>
        <dbReference type="ARBA" id="ARBA00022536"/>
    </source>
</evidence>
<name>A0A8E0S0A9_9TREM</name>
<dbReference type="AlphaFoldDB" id="A0A8E0S0A9"/>
<evidence type="ECO:0000256" key="5">
    <source>
        <dbReference type="ARBA" id="ARBA00023180"/>
    </source>
</evidence>
<evidence type="ECO:0000256" key="4">
    <source>
        <dbReference type="ARBA" id="ARBA00023157"/>
    </source>
</evidence>
<dbReference type="SUPFAM" id="SSF57196">
    <property type="entry name" value="EGF/Laminin"/>
    <property type="match status" value="3"/>
</dbReference>
<dbReference type="EMBL" id="LUCM01002627">
    <property type="protein sequence ID" value="KAA0197079.1"/>
    <property type="molecule type" value="Genomic_DNA"/>
</dbReference>
<dbReference type="InterPro" id="IPR000152">
    <property type="entry name" value="EGF-type_Asp/Asn_hydroxyl_site"/>
</dbReference>
<accession>A0A8E0S0A9</accession>
<keyword evidence="4 6" id="KW-1015">Disulfide bond</keyword>
<proteinExistence type="predicted"/>
<feature type="disulfide bond" evidence="6">
    <location>
        <begin position="81"/>
        <end position="90"/>
    </location>
</feature>
<dbReference type="InterPro" id="IPR018097">
    <property type="entry name" value="EGF_Ca-bd_CS"/>
</dbReference>
<dbReference type="PROSITE" id="PS00022">
    <property type="entry name" value="EGF_1"/>
    <property type="match status" value="2"/>
</dbReference>
<dbReference type="InterPro" id="IPR000742">
    <property type="entry name" value="EGF"/>
</dbReference>
<dbReference type="Gene3D" id="2.10.25.10">
    <property type="entry name" value="Laminin"/>
    <property type="match status" value="5"/>
</dbReference>
<reference evidence="9" key="1">
    <citation type="submission" date="2019-05" db="EMBL/GenBank/DDBJ databases">
        <title>Annotation for the trematode Fasciolopsis buski.</title>
        <authorList>
            <person name="Choi Y.-J."/>
        </authorList>
    </citation>
    <scope>NUCLEOTIDE SEQUENCE</scope>
    <source>
        <strain evidence="9">HT</strain>
        <tissue evidence="9">Whole worm</tissue>
    </source>
</reference>